<evidence type="ECO:0000313" key="3">
    <source>
        <dbReference type="EMBL" id="WAI48110.1"/>
    </source>
</evidence>
<proteinExistence type="predicted"/>
<evidence type="ECO:0000313" key="4">
    <source>
        <dbReference type="Proteomes" id="UP001163624"/>
    </source>
</evidence>
<evidence type="ECO:0000256" key="1">
    <source>
        <dbReference type="SAM" id="MobiDB-lite"/>
    </source>
</evidence>
<protein>
    <submittedName>
        <fullName evidence="3">Uncharacterized protein</fullName>
    </submittedName>
</protein>
<dbReference type="RefSeq" id="WP_254474697.1">
    <property type="nucleotide sequence ID" value="NZ_CP113432.1"/>
</dbReference>
<dbReference type="EMBL" id="CP113432">
    <property type="protein sequence ID" value="WAI48110.1"/>
    <property type="molecule type" value="Genomic_DNA"/>
</dbReference>
<feature type="region of interest" description="Disordered" evidence="1">
    <location>
        <begin position="1"/>
        <end position="27"/>
    </location>
</feature>
<dbReference type="Proteomes" id="UP001163624">
    <property type="component" value="Chromosome"/>
</dbReference>
<evidence type="ECO:0000256" key="2">
    <source>
        <dbReference type="SAM" id="Phobius"/>
    </source>
</evidence>
<keyword evidence="2" id="KW-0472">Membrane</keyword>
<sequence>MSEKDRDWYWQQVRNQNQPPPEQPPRRDWRALLKPLPWLLVLALLIGAGTALWRNPAGQHWLQERWILLQSRLGLAPEGTSHAPAASRYSDSPRRLSECIKPGNVIDDDVRACVKGYRPKTW</sequence>
<keyword evidence="4" id="KW-1185">Reference proteome</keyword>
<keyword evidence="2" id="KW-1133">Transmembrane helix</keyword>
<feature type="transmembrane region" description="Helical" evidence="2">
    <location>
        <begin position="36"/>
        <end position="53"/>
    </location>
</feature>
<name>A0ABY6ZTN0_9PSED</name>
<organism evidence="3 4">
    <name type="scientific">Pseudomonas triclosanedens</name>
    <dbReference type="NCBI Taxonomy" id="2961893"/>
    <lineage>
        <taxon>Bacteria</taxon>
        <taxon>Pseudomonadati</taxon>
        <taxon>Pseudomonadota</taxon>
        <taxon>Gammaproteobacteria</taxon>
        <taxon>Pseudomonadales</taxon>
        <taxon>Pseudomonadaceae</taxon>
        <taxon>Pseudomonas</taxon>
    </lineage>
</organism>
<reference evidence="3" key="1">
    <citation type="submission" date="2022-11" db="EMBL/GenBank/DDBJ databases">
        <title>Pseudomonas triclosanedens sp. nov., a triclosan degrader isolated from activated sludge.</title>
        <authorList>
            <person name="Yin Y."/>
            <person name="Lu Z."/>
        </authorList>
    </citation>
    <scope>NUCLEOTIDE SEQUENCE</scope>
    <source>
        <strain evidence="3">ZM23</strain>
    </source>
</reference>
<keyword evidence="2" id="KW-0812">Transmembrane</keyword>
<gene>
    <name evidence="3" type="ORF">OU419_20430</name>
</gene>
<accession>A0ABY6ZTN0</accession>